<reference evidence="2 3" key="1">
    <citation type="journal article" date="2019" name="Emerg. Microbes Infect.">
        <title>Comprehensive subspecies identification of 175 nontuberculous mycobacteria species based on 7547 genomic profiles.</title>
        <authorList>
            <person name="Matsumoto Y."/>
            <person name="Kinjo T."/>
            <person name="Motooka D."/>
            <person name="Nabeya D."/>
            <person name="Jung N."/>
            <person name="Uechi K."/>
            <person name="Horii T."/>
            <person name="Iida T."/>
            <person name="Fujita J."/>
            <person name="Nakamura S."/>
        </authorList>
    </citation>
    <scope>NUCLEOTIDE SEQUENCE [LARGE SCALE GENOMIC DNA]</scope>
    <source>
        <strain evidence="2 3">JCM 30275</strain>
    </source>
</reference>
<dbReference type="InterPro" id="IPR050426">
    <property type="entry name" value="Glycosyltransferase_28"/>
</dbReference>
<accession>A0A6N4WFT1</accession>
<dbReference type="AlphaFoldDB" id="A0A6N4WFT1"/>
<dbReference type="GO" id="GO:0017000">
    <property type="term" value="P:antibiotic biosynthetic process"/>
    <property type="evidence" value="ECO:0007669"/>
    <property type="project" value="UniProtKB-ARBA"/>
</dbReference>
<dbReference type="PANTHER" id="PTHR48050:SF13">
    <property type="entry name" value="STEROL 3-BETA-GLUCOSYLTRANSFERASE UGT80A2"/>
    <property type="match status" value="1"/>
</dbReference>
<dbReference type="InterPro" id="IPR002213">
    <property type="entry name" value="UDP_glucos_trans"/>
</dbReference>
<gene>
    <name evidence="2" type="ORF">MANY_43840</name>
</gene>
<dbReference type="SUPFAM" id="SSF53756">
    <property type="entry name" value="UDP-Glycosyltransferase/glycogen phosphorylase"/>
    <property type="match status" value="1"/>
</dbReference>
<keyword evidence="2" id="KW-0808">Transferase</keyword>
<dbReference type="PANTHER" id="PTHR48050">
    <property type="entry name" value="STEROL 3-BETA-GLUCOSYLTRANSFERASE"/>
    <property type="match status" value="1"/>
</dbReference>
<dbReference type="Proteomes" id="UP000467249">
    <property type="component" value="Chromosome"/>
</dbReference>
<dbReference type="InterPro" id="IPR010610">
    <property type="entry name" value="EryCIII-like_C"/>
</dbReference>
<dbReference type="GO" id="GO:0016758">
    <property type="term" value="F:hexosyltransferase activity"/>
    <property type="evidence" value="ECO:0007669"/>
    <property type="project" value="UniProtKB-ARBA"/>
</dbReference>
<dbReference type="Pfam" id="PF06722">
    <property type="entry name" value="EryCIII-like_C"/>
    <property type="match status" value="1"/>
</dbReference>
<evidence type="ECO:0000313" key="2">
    <source>
        <dbReference type="EMBL" id="BBZ79047.1"/>
    </source>
</evidence>
<name>A0A6N4WFT1_9MYCO</name>
<evidence type="ECO:0000313" key="3">
    <source>
        <dbReference type="Proteomes" id="UP000467249"/>
    </source>
</evidence>
<dbReference type="GO" id="GO:0008194">
    <property type="term" value="F:UDP-glycosyltransferase activity"/>
    <property type="evidence" value="ECO:0007669"/>
    <property type="project" value="InterPro"/>
</dbReference>
<feature type="domain" description="Erythromycin biosynthesis protein CIII-like C-terminal" evidence="1">
    <location>
        <begin position="308"/>
        <end position="413"/>
    </location>
</feature>
<evidence type="ECO:0000259" key="1">
    <source>
        <dbReference type="Pfam" id="PF06722"/>
    </source>
</evidence>
<keyword evidence="3" id="KW-1185">Reference proteome</keyword>
<protein>
    <submittedName>
        <fullName evidence="2">Glycosyl transferase family 1</fullName>
    </submittedName>
</protein>
<dbReference type="Gene3D" id="3.40.50.2000">
    <property type="entry name" value="Glycogen Phosphorylase B"/>
    <property type="match status" value="2"/>
</dbReference>
<dbReference type="EMBL" id="AP022620">
    <property type="protein sequence ID" value="BBZ79047.1"/>
    <property type="molecule type" value="Genomic_DNA"/>
</dbReference>
<proteinExistence type="predicted"/>
<sequence>MGASRPLTVMFWPESAYGPTNQCIGLAAILRDRGHRIVFAAESSWAGKLAPLGFIEELVDLAEPAEGAADEDPGKFWTDFIAETAPEFRKPTVEQLETFIQPTYQALVDGAKYCEPRLRAIIAEHRPDVIVEDNVVLFPALVTAGVPFVRIVSCSPLEIPGPNIPPPFSGLPSDDRSAWDDYRAEFDRTHRTLWNDFNTWVQQQGAAPLPDLEFMPRENAANLYVYPAEADYVEARPLDGSWTRMDSSVRETDAEYTVPAQVADRPEGSALVYLSLGSLGGADVELMQRLVDVLSTTRHRYIVSKGPQADRITLADNMVGEQMVPQTKVIPQVDLVISHGGNNTVTETLHFGKPLIMLPLFWDQYENAQRIDELGFGVRLNTYAFGDAELTGAVDRILADTALRDRLAEIGEKIRARDGLRIGADVIEQVGRAATA</sequence>
<dbReference type="CDD" id="cd03784">
    <property type="entry name" value="GT1_Gtf-like"/>
    <property type="match status" value="1"/>
</dbReference>
<organism evidence="2 3">
    <name type="scientific">Mycolicibacterium anyangense</name>
    <dbReference type="NCBI Taxonomy" id="1431246"/>
    <lineage>
        <taxon>Bacteria</taxon>
        <taxon>Bacillati</taxon>
        <taxon>Actinomycetota</taxon>
        <taxon>Actinomycetes</taxon>
        <taxon>Mycobacteriales</taxon>
        <taxon>Mycobacteriaceae</taxon>
        <taxon>Mycolicibacterium</taxon>
    </lineage>
</organism>
<dbReference type="KEGG" id="many:MANY_43840"/>